<dbReference type="Proteomes" id="UP001519331">
    <property type="component" value="Unassembled WGS sequence"/>
</dbReference>
<feature type="region of interest" description="Disordered" evidence="1">
    <location>
        <begin position="53"/>
        <end position="77"/>
    </location>
</feature>
<comment type="caution">
    <text evidence="2">The sequence shown here is derived from an EMBL/GenBank/DDBJ whole genome shotgun (WGS) entry which is preliminary data.</text>
</comment>
<dbReference type="EMBL" id="JAGINX010000002">
    <property type="protein sequence ID" value="MBP2319576.1"/>
    <property type="molecule type" value="Genomic_DNA"/>
</dbReference>
<accession>A0ABS4T532</accession>
<proteinExistence type="predicted"/>
<protein>
    <recommendedName>
        <fullName evidence="4">Helix-turn-helix DNA binding domain protein</fullName>
    </recommendedName>
</protein>
<sequence>MTTECTYCRNTRNLPPGITICHTCLERLETALRDIPGLSRELLTTLAREDVLTRPGQEGGATHAGPAEPVNGAARDPGEDLTAVLRAWADTLEQDHGTSNAVSYSRRILGHLNNIRSRTDSGQLTDEILDAYQRCRMVVDLPPDRVLLGTCRTIDQETGEECPGDVRGIKDRPEARCDTCGTTHHQAERMQAAVSSAWEQAAPLAIIVKALTSAGFKISLSSAKRWARRGDLRTLWATPDGTSLYTMAQVYDTMTTKRANHGGTRHKKERAA</sequence>
<dbReference type="RefSeq" id="WP_210051534.1">
    <property type="nucleotide sequence ID" value="NZ_JAGINX010000002.1"/>
</dbReference>
<name>A0ABS4T532_9MICC</name>
<evidence type="ECO:0008006" key="4">
    <source>
        <dbReference type="Google" id="ProtNLM"/>
    </source>
</evidence>
<evidence type="ECO:0000313" key="3">
    <source>
        <dbReference type="Proteomes" id="UP001519331"/>
    </source>
</evidence>
<evidence type="ECO:0000256" key="1">
    <source>
        <dbReference type="SAM" id="MobiDB-lite"/>
    </source>
</evidence>
<gene>
    <name evidence="2" type="ORF">JOF45_002659</name>
</gene>
<organism evidence="2 3">
    <name type="scientific">Nesterenkonia lacusekhoensis</name>
    <dbReference type="NCBI Taxonomy" id="150832"/>
    <lineage>
        <taxon>Bacteria</taxon>
        <taxon>Bacillati</taxon>
        <taxon>Actinomycetota</taxon>
        <taxon>Actinomycetes</taxon>
        <taxon>Micrococcales</taxon>
        <taxon>Micrococcaceae</taxon>
        <taxon>Nesterenkonia</taxon>
    </lineage>
</organism>
<reference evidence="2 3" key="1">
    <citation type="submission" date="2021-03" db="EMBL/GenBank/DDBJ databases">
        <title>Sequencing the genomes of 1000 actinobacteria strains.</title>
        <authorList>
            <person name="Klenk H.-P."/>
        </authorList>
    </citation>
    <scope>NUCLEOTIDE SEQUENCE [LARGE SCALE GENOMIC DNA]</scope>
    <source>
        <strain evidence="2 3">DSM 12544</strain>
    </source>
</reference>
<evidence type="ECO:0000313" key="2">
    <source>
        <dbReference type="EMBL" id="MBP2319576.1"/>
    </source>
</evidence>
<keyword evidence="3" id="KW-1185">Reference proteome</keyword>